<accession>A0A8S3DRK1</accession>
<dbReference type="EMBL" id="CAJOBI010201400">
    <property type="protein sequence ID" value="CAF4992841.1"/>
    <property type="molecule type" value="Genomic_DNA"/>
</dbReference>
<evidence type="ECO:0000313" key="2">
    <source>
        <dbReference type="Proteomes" id="UP000676336"/>
    </source>
</evidence>
<evidence type="ECO:0000313" key="1">
    <source>
        <dbReference type="EMBL" id="CAF4992841.1"/>
    </source>
</evidence>
<sequence length="207" mass="24446">MSLPFHLIIVQLEDKFYLTVPQHIYTPSVTIQTKIARSQYCPYIRELFNQTLIAYPILRRIKYYHLASETIPESWLWHISACIIADIDPDYYLFKFQIMASYPFANVDSYVAIFSRIQLYFHRSLLAITDWFHSCVALERLVTVIVDVKFNLVKSKTMAKLLIIVISLFTCVSFLHDPIHRYLIDDDEEQRTWCMVHFTPSLNLSQP</sequence>
<dbReference type="AlphaFoldDB" id="A0A8S3DRK1"/>
<proteinExistence type="predicted"/>
<organism evidence="1 2">
    <name type="scientific">Rotaria magnacalcarata</name>
    <dbReference type="NCBI Taxonomy" id="392030"/>
    <lineage>
        <taxon>Eukaryota</taxon>
        <taxon>Metazoa</taxon>
        <taxon>Spiralia</taxon>
        <taxon>Gnathifera</taxon>
        <taxon>Rotifera</taxon>
        <taxon>Eurotatoria</taxon>
        <taxon>Bdelloidea</taxon>
        <taxon>Philodinida</taxon>
        <taxon>Philodinidae</taxon>
        <taxon>Rotaria</taxon>
    </lineage>
</organism>
<gene>
    <name evidence="1" type="ORF">SMN809_LOCUS56395</name>
</gene>
<protein>
    <submittedName>
        <fullName evidence="1">Uncharacterized protein</fullName>
    </submittedName>
</protein>
<reference evidence="1" key="1">
    <citation type="submission" date="2021-02" db="EMBL/GenBank/DDBJ databases">
        <authorList>
            <person name="Nowell W R."/>
        </authorList>
    </citation>
    <scope>NUCLEOTIDE SEQUENCE</scope>
</reference>
<dbReference type="Gene3D" id="1.20.1070.10">
    <property type="entry name" value="Rhodopsin 7-helix transmembrane proteins"/>
    <property type="match status" value="1"/>
</dbReference>
<dbReference type="Proteomes" id="UP000676336">
    <property type="component" value="Unassembled WGS sequence"/>
</dbReference>
<name>A0A8S3DRK1_9BILA</name>
<comment type="caution">
    <text evidence="1">The sequence shown here is derived from an EMBL/GenBank/DDBJ whole genome shotgun (WGS) entry which is preliminary data.</text>
</comment>